<dbReference type="Proteomes" id="UP000238071">
    <property type="component" value="Unassembled WGS sequence"/>
</dbReference>
<name>A0A2S6GR52_9GAMM</name>
<dbReference type="AlphaFoldDB" id="A0A2S6GR52"/>
<dbReference type="Gene3D" id="1.10.443.10">
    <property type="entry name" value="Intergrase catalytic core"/>
    <property type="match status" value="1"/>
</dbReference>
<evidence type="ECO:0000256" key="4">
    <source>
        <dbReference type="ARBA" id="ARBA00023172"/>
    </source>
</evidence>
<comment type="similarity">
    <text evidence="1">Belongs to the 'phage' integrase family.</text>
</comment>
<dbReference type="PANTHER" id="PTHR30349">
    <property type="entry name" value="PHAGE INTEGRASE-RELATED"/>
    <property type="match status" value="1"/>
</dbReference>
<gene>
    <name evidence="6" type="ORF">B0F88_11368</name>
</gene>
<dbReference type="InterPro" id="IPR011010">
    <property type="entry name" value="DNA_brk_join_enz"/>
</dbReference>
<keyword evidence="3" id="KW-0238">DNA-binding</keyword>
<comment type="caution">
    <text evidence="6">The sequence shown here is derived from an EMBL/GenBank/DDBJ whole genome shotgun (WGS) entry which is preliminary data.</text>
</comment>
<feature type="domain" description="Tyr recombinase" evidence="5">
    <location>
        <begin position="169"/>
        <end position="343"/>
    </location>
</feature>
<dbReference type="SUPFAM" id="SSF56349">
    <property type="entry name" value="DNA breaking-rejoining enzymes"/>
    <property type="match status" value="1"/>
</dbReference>
<dbReference type="GO" id="GO:0015074">
    <property type="term" value="P:DNA integration"/>
    <property type="evidence" value="ECO:0007669"/>
    <property type="project" value="UniProtKB-KW"/>
</dbReference>
<evidence type="ECO:0000259" key="5">
    <source>
        <dbReference type="PROSITE" id="PS51898"/>
    </source>
</evidence>
<reference evidence="6 7" key="1">
    <citation type="submission" date="2018-02" db="EMBL/GenBank/DDBJ databases">
        <title>Subsurface microbial communities from deep shales in Ohio and West Virginia, USA.</title>
        <authorList>
            <person name="Wrighton K."/>
        </authorList>
    </citation>
    <scope>NUCLEOTIDE SEQUENCE [LARGE SCALE GENOMIC DNA]</scope>
    <source>
        <strain evidence="6 7">OWC-G53F</strain>
    </source>
</reference>
<dbReference type="Gene3D" id="1.10.150.130">
    <property type="match status" value="1"/>
</dbReference>
<accession>A0A2S6GR52</accession>
<sequence>MATITKRLTADGKPYYTAQVRLKGYPAQTATFNRLTDAKKWAQDTESAIREGRHFKTAEAKKHTVDEMIDRYLSGAKLTKVQDDHTGLHLRRWKEEIGYMLLADVNADAITLVKEKLLNEEFRGKPRSPTTVLRYMASLSTVFTTAVRDWAWLEDSPMKNIKKPTAARGRVRFLNDDERERLLIACKESRNKQLYLCVILAISTGMRQAELFGLQWSDVNLKERYLILHETKNGERRRVPLSGLVLELLQEHAKVRRLDTPLLFPGIKNPLNPIDLQQPWETARKRAGIVDFTWHDLRHCTASYLAMNGASLAEIAEVLGHKTLSMVKRYAHLSDGHVSNVVASMNQKIFGGV</sequence>
<evidence type="ECO:0000256" key="2">
    <source>
        <dbReference type="ARBA" id="ARBA00022908"/>
    </source>
</evidence>
<keyword evidence="4" id="KW-0233">DNA recombination</keyword>
<evidence type="ECO:0000256" key="3">
    <source>
        <dbReference type="ARBA" id="ARBA00023125"/>
    </source>
</evidence>
<organism evidence="6 7">
    <name type="scientific">Methylobacter tundripaludum</name>
    <dbReference type="NCBI Taxonomy" id="173365"/>
    <lineage>
        <taxon>Bacteria</taxon>
        <taxon>Pseudomonadati</taxon>
        <taxon>Pseudomonadota</taxon>
        <taxon>Gammaproteobacteria</taxon>
        <taxon>Methylococcales</taxon>
        <taxon>Methylococcaceae</taxon>
        <taxon>Methylobacter</taxon>
    </lineage>
</organism>
<keyword evidence="7" id="KW-1185">Reference proteome</keyword>
<dbReference type="PROSITE" id="PS51898">
    <property type="entry name" value="TYR_RECOMBINASE"/>
    <property type="match status" value="1"/>
</dbReference>
<dbReference type="PANTHER" id="PTHR30349:SF64">
    <property type="entry name" value="PROPHAGE INTEGRASE INTD-RELATED"/>
    <property type="match status" value="1"/>
</dbReference>
<dbReference type="EMBL" id="PTIY01000013">
    <property type="protein sequence ID" value="PPK67728.1"/>
    <property type="molecule type" value="Genomic_DNA"/>
</dbReference>
<dbReference type="Pfam" id="PF00589">
    <property type="entry name" value="Phage_integrase"/>
    <property type="match status" value="1"/>
</dbReference>
<dbReference type="InterPro" id="IPR010998">
    <property type="entry name" value="Integrase_recombinase_N"/>
</dbReference>
<dbReference type="InterPro" id="IPR002104">
    <property type="entry name" value="Integrase_catalytic"/>
</dbReference>
<dbReference type="CDD" id="cd00796">
    <property type="entry name" value="INT_Rci_Hp1_C"/>
    <property type="match status" value="1"/>
</dbReference>
<dbReference type="InterPro" id="IPR050090">
    <property type="entry name" value="Tyrosine_recombinase_XerCD"/>
</dbReference>
<evidence type="ECO:0000313" key="6">
    <source>
        <dbReference type="EMBL" id="PPK67728.1"/>
    </source>
</evidence>
<proteinExistence type="inferred from homology"/>
<evidence type="ECO:0000313" key="7">
    <source>
        <dbReference type="Proteomes" id="UP000238071"/>
    </source>
</evidence>
<dbReference type="GO" id="GO:0006310">
    <property type="term" value="P:DNA recombination"/>
    <property type="evidence" value="ECO:0007669"/>
    <property type="project" value="UniProtKB-KW"/>
</dbReference>
<dbReference type="InterPro" id="IPR013762">
    <property type="entry name" value="Integrase-like_cat_sf"/>
</dbReference>
<dbReference type="GO" id="GO:0003677">
    <property type="term" value="F:DNA binding"/>
    <property type="evidence" value="ECO:0007669"/>
    <property type="project" value="UniProtKB-KW"/>
</dbReference>
<dbReference type="OrthoDB" id="9057547at2"/>
<dbReference type="RefSeq" id="WP_104424764.1">
    <property type="nucleotide sequence ID" value="NZ_PTIY01000013.1"/>
</dbReference>
<keyword evidence="2" id="KW-0229">DNA integration</keyword>
<evidence type="ECO:0000256" key="1">
    <source>
        <dbReference type="ARBA" id="ARBA00008857"/>
    </source>
</evidence>
<protein>
    <submittedName>
        <fullName evidence="6">Site-specific recombinase XerD</fullName>
    </submittedName>
</protein>